<organism evidence="7 8">
    <name type="scientific">Flavisolibacter tropicus</name>
    <dbReference type="NCBI Taxonomy" id="1492898"/>
    <lineage>
        <taxon>Bacteria</taxon>
        <taxon>Pseudomonadati</taxon>
        <taxon>Bacteroidota</taxon>
        <taxon>Chitinophagia</taxon>
        <taxon>Chitinophagales</taxon>
        <taxon>Chitinophagaceae</taxon>
        <taxon>Flavisolibacter</taxon>
    </lineage>
</organism>
<evidence type="ECO:0000313" key="7">
    <source>
        <dbReference type="EMBL" id="ANE52594.1"/>
    </source>
</evidence>
<comment type="subcellular location">
    <subcellularLocation>
        <location evidence="1">Cell outer membrane</location>
    </subcellularLocation>
</comment>
<dbReference type="STRING" id="1492898.SY85_21035"/>
<keyword evidence="8" id="KW-1185">Reference proteome</keyword>
<dbReference type="OrthoDB" id="9794888at2"/>
<comment type="similarity">
    <text evidence="2">Belongs to the SusD family.</text>
</comment>
<evidence type="ECO:0000256" key="3">
    <source>
        <dbReference type="ARBA" id="ARBA00022729"/>
    </source>
</evidence>
<reference evidence="7 8" key="2">
    <citation type="journal article" date="2016" name="Int. J. Syst. Evol. Microbiol.">
        <title>Flavisolibacter tropicus sp. nov., isolated from tropical soil.</title>
        <authorList>
            <person name="Lee J.J."/>
            <person name="Kang M.S."/>
            <person name="Kim G.S."/>
            <person name="Lee C.S."/>
            <person name="Lim S."/>
            <person name="Lee J."/>
            <person name="Roh S.H."/>
            <person name="Kang H."/>
            <person name="Ha J.M."/>
            <person name="Bae S."/>
            <person name="Jung H.Y."/>
            <person name="Kim M.K."/>
        </authorList>
    </citation>
    <scope>NUCLEOTIDE SEQUENCE [LARGE SCALE GENOMIC DNA]</scope>
    <source>
        <strain evidence="7 8">LCS9</strain>
    </source>
</reference>
<evidence type="ECO:0000259" key="6">
    <source>
        <dbReference type="Pfam" id="PF07980"/>
    </source>
</evidence>
<keyword evidence="4" id="KW-0472">Membrane</keyword>
<dbReference type="InterPro" id="IPR011990">
    <property type="entry name" value="TPR-like_helical_dom_sf"/>
</dbReference>
<sequence length="447" mass="49618">MRPNINRYQTVLLILFYALVLNACKVDPIEDPNNPNGNTIGENATIGEIQNLATGTESAMRDNLNNYYDDVGVIGREIYRFSASDPRFTTELLGKGNAVLDSNTFYITNPYGARYRTIRNANILIDALTNTKAVANGTITEEQRKAGIAYAKTIQAHELLSVLNLLYNNGVRVDVKDPDKLGPILNRQQGLDAILNLLNEANADLKDKSADLPFNTLLSFLDPPSRKASDFSKFNRALAARVAVYKEDWATANTALNESFLSLTGDLKMGVYYRYSVAGNDQLNTVFFPLNSSGEVRLAHPSYVTDATTGDLRLSKASKRTAPESLDGLTSNYDLNIYKTNVDPIPIIRNEELILLIAEVKAQLGTTTEAVAAINRIRNAAGIGNYTGATDKQSLITEILKQRRYSLFGEGHRWIDMRRYNLLSQLPIDRTGDDVWVQFPIPANEPR</sequence>
<reference evidence="8" key="1">
    <citation type="submission" date="2015-01" db="EMBL/GenBank/DDBJ databases">
        <title>Flavisolibacter sp./LCS9/ whole genome sequencing.</title>
        <authorList>
            <person name="Kim M.K."/>
            <person name="Srinivasan S."/>
            <person name="Lee J.-J."/>
        </authorList>
    </citation>
    <scope>NUCLEOTIDE SEQUENCE [LARGE SCALE GENOMIC DNA]</scope>
    <source>
        <strain evidence="8">LCS9</strain>
    </source>
</reference>
<dbReference type="KEGG" id="fla:SY85_21035"/>
<keyword evidence="5" id="KW-0998">Cell outer membrane</keyword>
<proteinExistence type="inferred from homology"/>
<dbReference type="PATRIC" id="fig|1492898.3.peg.4566"/>
<evidence type="ECO:0000256" key="1">
    <source>
        <dbReference type="ARBA" id="ARBA00004442"/>
    </source>
</evidence>
<evidence type="ECO:0000256" key="2">
    <source>
        <dbReference type="ARBA" id="ARBA00006275"/>
    </source>
</evidence>
<keyword evidence="3" id="KW-0732">Signal</keyword>
<dbReference type="Gene3D" id="1.25.40.390">
    <property type="match status" value="2"/>
</dbReference>
<dbReference type="InterPro" id="IPR012944">
    <property type="entry name" value="SusD_RagB_dom"/>
</dbReference>
<dbReference type="CDD" id="cd08977">
    <property type="entry name" value="SusD"/>
    <property type="match status" value="1"/>
</dbReference>
<feature type="domain" description="RagB/SusD" evidence="6">
    <location>
        <begin position="341"/>
        <end position="422"/>
    </location>
</feature>
<evidence type="ECO:0000313" key="8">
    <source>
        <dbReference type="Proteomes" id="UP000077177"/>
    </source>
</evidence>
<dbReference type="RefSeq" id="WP_066407334.1">
    <property type="nucleotide sequence ID" value="NZ_CP011390.1"/>
</dbReference>
<dbReference type="Pfam" id="PF07980">
    <property type="entry name" value="SusD_RagB"/>
    <property type="match status" value="1"/>
</dbReference>
<dbReference type="EMBL" id="CP011390">
    <property type="protein sequence ID" value="ANE52594.1"/>
    <property type="molecule type" value="Genomic_DNA"/>
</dbReference>
<evidence type="ECO:0000256" key="5">
    <source>
        <dbReference type="ARBA" id="ARBA00023237"/>
    </source>
</evidence>
<dbReference type="AlphaFoldDB" id="A0A172U0E9"/>
<gene>
    <name evidence="7" type="ORF">SY85_21035</name>
</gene>
<dbReference type="Proteomes" id="UP000077177">
    <property type="component" value="Chromosome"/>
</dbReference>
<accession>A0A172U0E9</accession>
<evidence type="ECO:0000256" key="4">
    <source>
        <dbReference type="ARBA" id="ARBA00023136"/>
    </source>
</evidence>
<name>A0A172U0E9_9BACT</name>
<dbReference type="GO" id="GO:0009279">
    <property type="term" value="C:cell outer membrane"/>
    <property type="evidence" value="ECO:0007669"/>
    <property type="project" value="UniProtKB-SubCell"/>
</dbReference>
<dbReference type="SUPFAM" id="SSF48452">
    <property type="entry name" value="TPR-like"/>
    <property type="match status" value="1"/>
</dbReference>
<protein>
    <recommendedName>
        <fullName evidence="6">RagB/SusD domain-containing protein</fullName>
    </recommendedName>
</protein>